<dbReference type="PANTHER" id="PTHR42678">
    <property type="entry name" value="AMIDASE"/>
    <property type="match status" value="1"/>
</dbReference>
<dbReference type="GeneID" id="33557043"/>
<dbReference type="RefSeq" id="XP_021872127.1">
    <property type="nucleotide sequence ID" value="XM_022015235.1"/>
</dbReference>
<dbReference type="PANTHER" id="PTHR42678:SF34">
    <property type="entry name" value="OS04G0183300 PROTEIN"/>
    <property type="match status" value="1"/>
</dbReference>
<dbReference type="EMBL" id="NBSH01000004">
    <property type="protein sequence ID" value="ORX38205.1"/>
    <property type="molecule type" value="Genomic_DNA"/>
</dbReference>
<protein>
    <submittedName>
        <fullName evidence="2">Amidase signature domain-containing protein</fullName>
    </submittedName>
</protein>
<sequence length="498" mass="53300">MTLNLIEATLQEVVAALEANQLTSERLVKLYLERIDKDNIKGLGLRAVIQTAPIDQLIRTAKLLDAERAASKTRSVLHGVPVLVKDSISTHPSMGMQTTGGLLVLEGSTVKRNASIIDHLQEAGCIILGKANMTVLGNFYGTQPSGWSPRGGQTISFVKRDRGPSGSSSGSAVALSAGFCAFSIGGETCGSITSPAARAGLYGMKPTIGLVPVDECIGISSRVDCLGPMGKSAWDIAAILEKIVVPGRSFVAYTQKPYDRVSTSPIRLGIHRNHVKPEGSEDDEVTAELREEARHMFENALEKLMPMIKADPADTEDVNAMFQGPAASDKEGEKPSFLDGPNQILFEVEAFEAINEHLARIDNCPVKNLKDLVEWNEQHPELAFHSPGQPDQQKELVATLARGGIRDEVYHHALAIAERVGQNVEATFAQLDVDVLVFPAPFACLASSIASSVGFPVATIPIGTFSTGQPCAINLLALKGQDEHVIAAMAAWDSVHEA</sequence>
<dbReference type="OrthoDB" id="566138at2759"/>
<dbReference type="InterPro" id="IPR023631">
    <property type="entry name" value="Amidase_dom"/>
</dbReference>
<dbReference type="SUPFAM" id="SSF75304">
    <property type="entry name" value="Amidase signature (AS) enzymes"/>
    <property type="match status" value="1"/>
</dbReference>
<proteinExistence type="predicted"/>
<dbReference type="Proteomes" id="UP000193218">
    <property type="component" value="Unassembled WGS sequence"/>
</dbReference>
<reference evidence="2 3" key="1">
    <citation type="submission" date="2017-03" db="EMBL/GenBank/DDBJ databases">
        <title>Widespread Adenine N6-methylation of Active Genes in Fungi.</title>
        <authorList>
            <consortium name="DOE Joint Genome Institute"/>
            <person name="Mondo S.J."/>
            <person name="Dannebaum R.O."/>
            <person name="Kuo R.C."/>
            <person name="Louie K.B."/>
            <person name="Bewick A.J."/>
            <person name="Labutti K."/>
            <person name="Haridas S."/>
            <person name="Kuo A."/>
            <person name="Salamov A."/>
            <person name="Ahrendt S.R."/>
            <person name="Lau R."/>
            <person name="Bowen B.P."/>
            <person name="Lipzen A."/>
            <person name="Sullivan W."/>
            <person name="Andreopoulos W.B."/>
            <person name="Clum A."/>
            <person name="Lindquist E."/>
            <person name="Daum C."/>
            <person name="Northen T.R."/>
            <person name="Ramamoorthy G."/>
            <person name="Schmitz R.J."/>
            <person name="Gryganskyi A."/>
            <person name="Culley D."/>
            <person name="Magnuson J."/>
            <person name="James T.Y."/>
            <person name="O'Malley M.A."/>
            <person name="Stajich J.E."/>
            <person name="Spatafora J.W."/>
            <person name="Visel A."/>
            <person name="Grigoriev I.V."/>
        </authorList>
    </citation>
    <scope>NUCLEOTIDE SEQUENCE [LARGE SCALE GENOMIC DNA]</scope>
    <source>
        <strain evidence="2 3">NRRL Y-17943</strain>
    </source>
</reference>
<dbReference type="Pfam" id="PF01425">
    <property type="entry name" value="Amidase"/>
    <property type="match status" value="1"/>
</dbReference>
<dbReference type="STRING" id="4999.A0A1Y1UM45"/>
<dbReference type="InterPro" id="IPR036928">
    <property type="entry name" value="AS_sf"/>
</dbReference>
<dbReference type="InParanoid" id="A0A1Y1UM45"/>
<dbReference type="AlphaFoldDB" id="A0A1Y1UM45"/>
<evidence type="ECO:0000313" key="3">
    <source>
        <dbReference type="Proteomes" id="UP000193218"/>
    </source>
</evidence>
<accession>A0A1Y1UM45</accession>
<dbReference type="Gene3D" id="3.90.1300.10">
    <property type="entry name" value="Amidase signature (AS) domain"/>
    <property type="match status" value="1"/>
</dbReference>
<evidence type="ECO:0000259" key="1">
    <source>
        <dbReference type="Pfam" id="PF01425"/>
    </source>
</evidence>
<keyword evidence="3" id="KW-1185">Reference proteome</keyword>
<evidence type="ECO:0000313" key="2">
    <source>
        <dbReference type="EMBL" id="ORX38205.1"/>
    </source>
</evidence>
<name>A0A1Y1UM45_9TREE</name>
<gene>
    <name evidence="2" type="ORF">BD324DRAFT_619965</name>
</gene>
<organism evidence="2 3">
    <name type="scientific">Kockovaella imperatae</name>
    <dbReference type="NCBI Taxonomy" id="4999"/>
    <lineage>
        <taxon>Eukaryota</taxon>
        <taxon>Fungi</taxon>
        <taxon>Dikarya</taxon>
        <taxon>Basidiomycota</taxon>
        <taxon>Agaricomycotina</taxon>
        <taxon>Tremellomycetes</taxon>
        <taxon>Tremellales</taxon>
        <taxon>Cuniculitremaceae</taxon>
        <taxon>Kockovaella</taxon>
    </lineage>
</organism>
<comment type="caution">
    <text evidence="2">The sequence shown here is derived from an EMBL/GenBank/DDBJ whole genome shotgun (WGS) entry which is preliminary data.</text>
</comment>
<feature type="domain" description="Amidase" evidence="1">
    <location>
        <begin position="28"/>
        <end position="485"/>
    </location>
</feature>